<dbReference type="Proteomes" id="UP000830055">
    <property type="component" value="Chromosome"/>
</dbReference>
<reference evidence="1 2" key="1">
    <citation type="submission" date="2022-01" db="EMBL/GenBank/DDBJ databases">
        <title>Desulfofustis limnae sp. nov., a novel mesophilic sulfate-reducing bacterium isolated from marsh soil.</title>
        <authorList>
            <person name="Watanabe M."/>
            <person name="Takahashi A."/>
            <person name="Kojima H."/>
            <person name="Fukui M."/>
        </authorList>
    </citation>
    <scope>NUCLEOTIDE SEQUENCE [LARGE SCALE GENOMIC DNA]</scope>
    <source>
        <strain evidence="1 2">PPLL</strain>
    </source>
</reference>
<keyword evidence="2" id="KW-1185">Reference proteome</keyword>
<evidence type="ECO:0000313" key="1">
    <source>
        <dbReference type="EMBL" id="BDD88709.1"/>
    </source>
</evidence>
<evidence type="ECO:0000313" key="2">
    <source>
        <dbReference type="Proteomes" id="UP000830055"/>
    </source>
</evidence>
<sequence length="205" mass="22829">MPIRLSSLERRRLIDQEFRQVGIRPGLVTRTAQAGQRAEPPGDDEGLLWTLTTEMPATVWDWERYDFVSEVLLMAGMLVPAVGQVPLLDSHSRWSCDDVLGSVRDFVDATQGQFLAKDARVYFAADEKSRRTRQKVVDRHLLDGSVGYQVLKAVWIPDGEEAAIGGRVFQGPLKVSYSWLLKEFSVTPVGADVLAKVRTLCGAGR</sequence>
<proteinExistence type="predicted"/>
<accession>A0ABM7WCE1</accession>
<dbReference type="RefSeq" id="WP_284152043.1">
    <property type="nucleotide sequence ID" value="NZ_AP025516.1"/>
</dbReference>
<name>A0ABM7WCE1_9BACT</name>
<dbReference type="EMBL" id="AP025516">
    <property type="protein sequence ID" value="BDD88709.1"/>
    <property type="molecule type" value="Genomic_DNA"/>
</dbReference>
<gene>
    <name evidence="1" type="ORF">DPPLL_30740</name>
</gene>
<protein>
    <submittedName>
        <fullName evidence="1">Uncharacterized protein</fullName>
    </submittedName>
</protein>
<organism evidence="1 2">
    <name type="scientific">Desulfofustis limnaeus</name>
    <dbReference type="NCBI Taxonomy" id="2740163"/>
    <lineage>
        <taxon>Bacteria</taxon>
        <taxon>Pseudomonadati</taxon>
        <taxon>Thermodesulfobacteriota</taxon>
        <taxon>Desulfobulbia</taxon>
        <taxon>Desulfobulbales</taxon>
        <taxon>Desulfocapsaceae</taxon>
        <taxon>Desulfofustis</taxon>
    </lineage>
</organism>